<feature type="coiled-coil region" evidence="11">
    <location>
        <begin position="1099"/>
        <end position="1146"/>
    </location>
</feature>
<keyword evidence="11" id="KW-0175">Coiled coil</keyword>
<dbReference type="Pfam" id="PF02518">
    <property type="entry name" value="HATPase_c"/>
    <property type="match status" value="1"/>
</dbReference>
<dbReference type="InterPro" id="IPR011006">
    <property type="entry name" value="CheY-like_superfamily"/>
</dbReference>
<dbReference type="Gene3D" id="1.10.287.560">
    <property type="entry name" value="Histidine kinase CheA-like, homodimeric domain"/>
    <property type="match status" value="1"/>
</dbReference>
<feature type="modified residue" description="Phosphohistidine" evidence="9">
    <location>
        <position position="672"/>
    </location>
</feature>
<dbReference type="RefSeq" id="WP_036310830.1">
    <property type="nucleotide sequence ID" value="NZ_JRQD01000001.1"/>
</dbReference>
<evidence type="ECO:0000256" key="8">
    <source>
        <dbReference type="ARBA" id="ARBA00035100"/>
    </source>
</evidence>
<dbReference type="FunFam" id="3.30.565.10:FF:000016">
    <property type="entry name" value="Chemotaxis protein CheA, putative"/>
    <property type="match status" value="1"/>
</dbReference>
<dbReference type="EMBL" id="JRQD01000001">
    <property type="protein sequence ID" value="KGM07629.1"/>
    <property type="molecule type" value="Genomic_DNA"/>
</dbReference>
<dbReference type="GO" id="GO:0005737">
    <property type="term" value="C:cytoplasm"/>
    <property type="evidence" value="ECO:0007669"/>
    <property type="project" value="InterPro"/>
</dbReference>
<feature type="modified residue" description="4-aspartylphosphate" evidence="10">
    <location>
        <position position="1941"/>
    </location>
</feature>
<keyword evidence="7" id="KW-0902">Two-component regulatory system</keyword>
<comment type="catalytic activity">
    <reaction evidence="1">
        <text>ATP + protein L-histidine = ADP + protein N-phospho-L-histidine.</text>
        <dbReference type="EC" id="2.7.13.3"/>
    </reaction>
</comment>
<dbReference type="SMART" id="SM00073">
    <property type="entry name" value="HPT"/>
    <property type="match status" value="3"/>
</dbReference>
<gene>
    <name evidence="16" type="primary">cheA</name>
    <name evidence="16" type="ORF">LP43_0045</name>
</gene>
<dbReference type="Gene3D" id="1.20.120.160">
    <property type="entry name" value="HPT domain"/>
    <property type="match status" value="4"/>
</dbReference>
<dbReference type="PRINTS" id="PR00344">
    <property type="entry name" value="BCTRLSENSOR"/>
</dbReference>
<dbReference type="GO" id="GO:0000155">
    <property type="term" value="F:phosphorelay sensor kinase activity"/>
    <property type="evidence" value="ECO:0007669"/>
    <property type="project" value="InterPro"/>
</dbReference>
<evidence type="ECO:0000256" key="1">
    <source>
        <dbReference type="ARBA" id="ARBA00000085"/>
    </source>
</evidence>
<feature type="modified residue" description="Phosphohistidine" evidence="9">
    <location>
        <position position="1001"/>
    </location>
</feature>
<evidence type="ECO:0000313" key="17">
    <source>
        <dbReference type="Proteomes" id="UP000029999"/>
    </source>
</evidence>
<dbReference type="Gene3D" id="3.30.565.10">
    <property type="entry name" value="Histidine kinase-like ATPase, C-terminal domain"/>
    <property type="match status" value="1"/>
</dbReference>
<dbReference type="InterPro" id="IPR004358">
    <property type="entry name" value="Sig_transdc_His_kin-like_C"/>
</dbReference>
<accession>A0A0A0BKK5</accession>
<comment type="caution">
    <text evidence="16">The sequence shown here is derived from an EMBL/GenBank/DDBJ whole genome shotgun (WGS) entry which is preliminary data.</text>
</comment>
<keyword evidence="4 10" id="KW-0597">Phosphoprotein</keyword>
<dbReference type="CDD" id="cd17546">
    <property type="entry name" value="REC_hyHK_CKI1_RcsC-like"/>
    <property type="match status" value="1"/>
</dbReference>
<dbReference type="InterPro" id="IPR005467">
    <property type="entry name" value="His_kinase_dom"/>
</dbReference>
<proteinExistence type="predicted"/>
<dbReference type="InterPro" id="IPR001789">
    <property type="entry name" value="Sig_transdc_resp-reg_receiver"/>
</dbReference>
<dbReference type="SMART" id="SM00448">
    <property type="entry name" value="REC"/>
    <property type="match status" value="1"/>
</dbReference>
<dbReference type="SMART" id="SM00260">
    <property type="entry name" value="CheW"/>
    <property type="match status" value="1"/>
</dbReference>
<dbReference type="InterPro" id="IPR002545">
    <property type="entry name" value="CheW-lke_dom"/>
</dbReference>
<dbReference type="Proteomes" id="UP000029999">
    <property type="component" value="Unassembled WGS sequence"/>
</dbReference>
<dbReference type="Gene3D" id="2.30.30.40">
    <property type="entry name" value="SH3 Domains"/>
    <property type="match status" value="1"/>
</dbReference>
<feature type="domain" description="CheW-like" evidence="14">
    <location>
        <begin position="1730"/>
        <end position="1868"/>
    </location>
</feature>
<dbReference type="InterPro" id="IPR003594">
    <property type="entry name" value="HATPase_dom"/>
</dbReference>
<dbReference type="InterPro" id="IPR058661">
    <property type="entry name" value="FimL_2nd"/>
</dbReference>
<dbReference type="Pfam" id="PF01627">
    <property type="entry name" value="Hpt"/>
    <property type="match status" value="3"/>
</dbReference>
<organism evidence="16 17">
    <name type="scientific">Methylophaga thiooxydans</name>
    <dbReference type="NCBI Taxonomy" id="392484"/>
    <lineage>
        <taxon>Bacteria</taxon>
        <taxon>Pseudomonadati</taxon>
        <taxon>Pseudomonadota</taxon>
        <taxon>Gammaproteobacteria</taxon>
        <taxon>Thiotrichales</taxon>
        <taxon>Piscirickettsiaceae</taxon>
        <taxon>Methylophaga</taxon>
    </lineage>
</organism>
<comment type="function">
    <text evidence="8">Involved in the transmission of sensory signals from the chemoreceptors to the flagellar motors. CheA is autophosphorylated; it can transfer its phosphate group to either CheB or CheY.</text>
</comment>
<dbReference type="GO" id="GO:0006935">
    <property type="term" value="P:chemotaxis"/>
    <property type="evidence" value="ECO:0007669"/>
    <property type="project" value="InterPro"/>
</dbReference>
<dbReference type="Pfam" id="PF00072">
    <property type="entry name" value="Response_reg"/>
    <property type="match status" value="1"/>
</dbReference>
<dbReference type="SMART" id="SM01231">
    <property type="entry name" value="H-kinase_dim"/>
    <property type="match status" value="1"/>
</dbReference>
<dbReference type="PANTHER" id="PTHR43395:SF8">
    <property type="entry name" value="HISTIDINE KINASE"/>
    <property type="match status" value="1"/>
</dbReference>
<evidence type="ECO:0000259" key="13">
    <source>
        <dbReference type="PROSITE" id="PS50110"/>
    </source>
</evidence>
<protein>
    <recommendedName>
        <fullName evidence="3">Chemotaxis protein CheA</fullName>
        <ecNumber evidence="2">2.7.13.3</ecNumber>
    </recommendedName>
</protein>
<evidence type="ECO:0000256" key="10">
    <source>
        <dbReference type="PROSITE-ProRule" id="PRU00169"/>
    </source>
</evidence>
<evidence type="ECO:0000256" key="4">
    <source>
        <dbReference type="ARBA" id="ARBA00022553"/>
    </source>
</evidence>
<feature type="domain" description="Histidine kinase" evidence="12">
    <location>
        <begin position="1511"/>
        <end position="1728"/>
    </location>
</feature>
<dbReference type="Gene3D" id="3.40.50.2300">
    <property type="match status" value="1"/>
</dbReference>
<dbReference type="InterPro" id="IPR036641">
    <property type="entry name" value="HPT_dom_sf"/>
</dbReference>
<keyword evidence="6 16" id="KW-0418">Kinase</keyword>
<dbReference type="InterPro" id="IPR051315">
    <property type="entry name" value="Bact_Chemotaxis_CheA"/>
</dbReference>
<feature type="coiled-coil region" evidence="11">
    <location>
        <begin position="1428"/>
        <end position="1462"/>
    </location>
</feature>
<dbReference type="SMART" id="SM00387">
    <property type="entry name" value="HATPase_c"/>
    <property type="match status" value="1"/>
</dbReference>
<feature type="domain" description="HPt" evidence="15">
    <location>
        <begin position="957"/>
        <end position="1058"/>
    </location>
</feature>
<name>A0A0A0BKK5_9GAMM</name>
<dbReference type="SUPFAM" id="SSF52172">
    <property type="entry name" value="CheY-like"/>
    <property type="match status" value="1"/>
</dbReference>
<dbReference type="PANTHER" id="PTHR43395">
    <property type="entry name" value="SENSOR HISTIDINE KINASE CHEA"/>
    <property type="match status" value="1"/>
</dbReference>
<evidence type="ECO:0000313" key="16">
    <source>
        <dbReference type="EMBL" id="KGM07629.1"/>
    </source>
</evidence>
<dbReference type="PROSITE" id="PS50110">
    <property type="entry name" value="RESPONSE_REGULATORY"/>
    <property type="match status" value="1"/>
</dbReference>
<feature type="domain" description="HPt" evidence="15">
    <location>
        <begin position="626"/>
        <end position="728"/>
    </location>
</feature>
<evidence type="ECO:0000256" key="3">
    <source>
        <dbReference type="ARBA" id="ARBA00021495"/>
    </source>
</evidence>
<evidence type="ECO:0000256" key="7">
    <source>
        <dbReference type="ARBA" id="ARBA00023012"/>
    </source>
</evidence>
<dbReference type="SUPFAM" id="SSF47226">
    <property type="entry name" value="Histidine-containing phosphotransfer domain, HPT domain"/>
    <property type="match status" value="5"/>
</dbReference>
<evidence type="ECO:0000256" key="9">
    <source>
        <dbReference type="PROSITE-ProRule" id="PRU00110"/>
    </source>
</evidence>
<dbReference type="InterPro" id="IPR037006">
    <property type="entry name" value="CheA-like_homodim_sf"/>
</dbReference>
<dbReference type="InterPro" id="IPR004105">
    <property type="entry name" value="CheA-like_dim"/>
</dbReference>
<dbReference type="Pfam" id="PF01584">
    <property type="entry name" value="CheW"/>
    <property type="match status" value="1"/>
</dbReference>
<dbReference type="SUPFAM" id="SSF50341">
    <property type="entry name" value="CheW-like"/>
    <property type="match status" value="1"/>
</dbReference>
<feature type="domain" description="Response regulatory" evidence="13">
    <location>
        <begin position="1892"/>
        <end position="2008"/>
    </location>
</feature>
<dbReference type="InterPro" id="IPR036061">
    <property type="entry name" value="CheW-like_dom_sf"/>
</dbReference>
<feature type="modified residue" description="Phosphohistidine" evidence="9">
    <location>
        <position position="1287"/>
    </location>
</feature>
<dbReference type="SUPFAM" id="SSF55874">
    <property type="entry name" value="ATPase domain of HSP90 chaperone/DNA topoisomerase II/histidine kinase"/>
    <property type="match status" value="1"/>
</dbReference>
<dbReference type="PROSITE" id="PS50109">
    <property type="entry name" value="HIS_KIN"/>
    <property type="match status" value="1"/>
</dbReference>
<dbReference type="PROSITE" id="PS50851">
    <property type="entry name" value="CHEW"/>
    <property type="match status" value="1"/>
</dbReference>
<evidence type="ECO:0000256" key="2">
    <source>
        <dbReference type="ARBA" id="ARBA00012438"/>
    </source>
</evidence>
<evidence type="ECO:0000259" key="12">
    <source>
        <dbReference type="PROSITE" id="PS50109"/>
    </source>
</evidence>
<evidence type="ECO:0000259" key="14">
    <source>
        <dbReference type="PROSITE" id="PS50851"/>
    </source>
</evidence>
<dbReference type="PROSITE" id="PS50894">
    <property type="entry name" value="HPT"/>
    <property type="match status" value="3"/>
</dbReference>
<dbReference type="CDD" id="cd00088">
    <property type="entry name" value="HPT"/>
    <property type="match status" value="3"/>
</dbReference>
<evidence type="ECO:0000256" key="6">
    <source>
        <dbReference type="ARBA" id="ARBA00022777"/>
    </source>
</evidence>
<keyword evidence="5 16" id="KW-0808">Transferase</keyword>
<evidence type="ECO:0000256" key="11">
    <source>
        <dbReference type="SAM" id="Coils"/>
    </source>
</evidence>
<dbReference type="STRING" id="392484.LP43_0045"/>
<dbReference type="InterPro" id="IPR008207">
    <property type="entry name" value="Sig_transdc_His_kin_Hpt_dom"/>
</dbReference>
<dbReference type="InterPro" id="IPR036890">
    <property type="entry name" value="HATPase_C_sf"/>
</dbReference>
<evidence type="ECO:0000259" key="15">
    <source>
        <dbReference type="PROSITE" id="PS50894"/>
    </source>
</evidence>
<dbReference type="EC" id="2.7.13.3" evidence="2"/>
<reference evidence="16 17" key="1">
    <citation type="submission" date="2014-09" db="EMBL/GenBank/DDBJ databases">
        <authorList>
            <person name="Grob C."/>
            <person name="Taubert M."/>
            <person name="Howat A.M."/>
            <person name="Burns O.J."/>
            <person name="Dixon J.L."/>
            <person name="Chen Y."/>
            <person name="Murrell J.C."/>
        </authorList>
    </citation>
    <scope>NUCLEOTIDE SEQUENCE [LARGE SCALE GENOMIC DNA]</scope>
    <source>
        <strain evidence="16">L4</strain>
    </source>
</reference>
<sequence>MAQMIKGNYNALMWLQDELQQSLSHALNAMNSYIEGEAQDNNLSDCTEALYQVKGTLDMINMSGAAMLTDAMQHTVTALRNNKFTDSDSVQDALVRALLLLPNYLKLLSNDFQDHPLSLLDSINELRITSGNTPLAERDVFTAVLSIALPDSITPNPHRKAPTITIEKSKLGHAFQVLLLNWLRQQDKESLQKMRGMLHYLRLTCLEEKTTLFWWTAETLIEALEQEGLSSTPEVKQLLGKLVVPIKTQSEQNETALLNALPTELVTSLLLVIAKADSHGPHVTLLKTTFNLHFFDNKPKIYGMSDNALGDAHMALLEQLQDLKAQISEYTRDPALNADSLLEVIQQLQSMTDTLALLAEYEASNLLHHQVERLESIIEADEKPDDVTMTELADVLLKVEMFIQASTQANVNDQLRHTVINECLLEMANIKEALTLMSQSGRYPDGLGDSEEQLKLIAGSMNMLNYPEAAEIIDKTAAKMAQQSQSNEAFTPAKLNRLADILACCDIYMEGIKQHDHAESDYLVDASNKLDSYDSADVESETMIDVADPLSASSFEPEEDLALAELDSLLSSDDGPILFESSTAEPNAVETDVVETVEDISTETFSGIASDSKASVMPAEKDWQFADGIDEEIATIFIEEANEVLTELDGLMPQWITNNDQAALADIRRYFHTLKGSGRMAGATVIGELAWAVEQTLNHVIDGTRPDSDQVKALATQSQQLVPSLLARFTQANMETTAEVEALLALQQQCLNPDSPNVETVETSTPEPQITDIAVDNELDRDVEFDLSQYTNDETLIIDASEHEPTDHARFAIETDVLTKVELYIRRQKEKESGNNEAKLTHSEEAALTSVEAYIRRLTEEDSTAKSAPQSSPANKLTKVEAYIQRLADETGVERYLRTQAANHQITENNVAEPASQIPAVNFSSVDRYLLDKVRRAQTPTSVDRYLATRTGLHESELAEEDELQQIFISEAEQHIHALQQGLKDIAFSRQIDKTFLRAVHSLKGCANVAGIKPMGLIATDLDQAIKRLHSYDVVLDADQMRLLETAVNGLEQILLSLTEKTEEPDIRELSDIIFQLTPAQVETVSVPVIDPEFLVVLLEETDELLDEYTGQLSHWQQQPNDQENLKALSATLTKLQDTATHAEQSVIADIYAGLNKLIQQSQPQDNGLNDLLEKGYEQLNEHIESLLQNKPLSAEQNFLDQVEQFLQHCAEIDSPASELITEHSPTALIDIDETDFELPSDLDPDLLEAFTEEAEELLTSSGKAVKDWNASQQSEYDSQQLQRDLHTLKGGARLAGISPMADLTHQTETLVLAVCDRKRSADEDFFDLLLRCQDKLTEMQEQLKARTAITTALSLIAEISMLIAGEDLQLDERSLSDQQQTDTASHALPEIEQFLAKSAPTHVEQVRVRADLLDYLTNFAGEVSISRDRVTQQHSAMRQQLHEMEETVARLHDQLRKLEIETETQILFRYEDEKLKNDSDFDPLELDRFSMIQQLSRGLTESVIDLNDISRSMDTLVKETDTILLQQSRLNTDLQEGLMNTRLLPFSGVIPRLERIVRQTSAELGKKADLISVGDELELDRTILDRLVAPVEHLLRNAIAHGIEDPDTRLATGKPDNGQLNLRIEREGSEMVMTLSDDGQGLDVDKIRDKALSLNLIQLDSTPTEDELIQLILTSGFSTADNVSQLSGRGVGMDVVNNEIRSLKGRLSIQSQPGKGTTFVIRMPMTLSVIQALLVRVQDEQYAVPLGSVNAGERISVHEIKRLLDSNQPHYEFNGEHYDFRSLSSLLDKPLTLPDNPKQQLPLLLFRSGDMRIALLVDAIVSNREIVLKSIGQQLSHITAINGATILGDGRVVFILDIPTLIETSQSGQLDSNHAANLERELEKIQARSPVAMVVDDSITMRKASGNLLKRLGFEVLTARDGVDALSQLHEQTPDIILLDVEMPRMDGFEFASIVRNDSGFHHLPIIMITSRTGSKHRDRAMGIGVNAYLGKPYQENELVETMKRLLGNDMFQQQDA</sequence>
<dbReference type="Pfam" id="PF26379">
    <property type="entry name" value="FimL_2nd"/>
    <property type="match status" value="1"/>
</dbReference>
<feature type="domain" description="HPt" evidence="15">
    <location>
        <begin position="1240"/>
        <end position="1347"/>
    </location>
</feature>
<evidence type="ECO:0000256" key="5">
    <source>
        <dbReference type="ARBA" id="ARBA00022679"/>
    </source>
</evidence>